<dbReference type="OrthoDB" id="4870234at2"/>
<proteinExistence type="predicted"/>
<keyword evidence="3" id="KW-1185">Reference proteome</keyword>
<feature type="transmembrane region" description="Helical" evidence="1">
    <location>
        <begin position="43"/>
        <end position="66"/>
    </location>
</feature>
<gene>
    <name evidence="2" type="ORF">SAMN05660976_01364</name>
</gene>
<evidence type="ECO:0000313" key="2">
    <source>
        <dbReference type="EMBL" id="SEK90225.1"/>
    </source>
</evidence>
<evidence type="ECO:0000313" key="3">
    <source>
        <dbReference type="Proteomes" id="UP000198953"/>
    </source>
</evidence>
<dbReference type="EMBL" id="FOBF01000003">
    <property type="protein sequence ID" value="SEK90225.1"/>
    <property type="molecule type" value="Genomic_DNA"/>
</dbReference>
<dbReference type="AlphaFoldDB" id="A0A1H7KVX1"/>
<protein>
    <submittedName>
        <fullName evidence="2">Putative Holin-X, holin superfamily III</fullName>
    </submittedName>
</protein>
<dbReference type="RefSeq" id="WP_055505724.1">
    <property type="nucleotide sequence ID" value="NZ_BBZG01000003.1"/>
</dbReference>
<name>A0A1H7KVX1_9ACTN</name>
<dbReference type="STRING" id="46177.SAMN05660976_01364"/>
<keyword evidence="1" id="KW-0812">Transmembrane</keyword>
<keyword evidence="1" id="KW-1133">Transmembrane helix</keyword>
<dbReference type="Proteomes" id="UP000198953">
    <property type="component" value="Unassembled WGS sequence"/>
</dbReference>
<organism evidence="2 3">
    <name type="scientific">Nonomuraea pusilla</name>
    <dbReference type="NCBI Taxonomy" id="46177"/>
    <lineage>
        <taxon>Bacteria</taxon>
        <taxon>Bacillati</taxon>
        <taxon>Actinomycetota</taxon>
        <taxon>Actinomycetes</taxon>
        <taxon>Streptosporangiales</taxon>
        <taxon>Streptosporangiaceae</taxon>
        <taxon>Nonomuraea</taxon>
    </lineage>
</organism>
<keyword evidence="1" id="KW-0472">Membrane</keyword>
<dbReference type="Pfam" id="PF07332">
    <property type="entry name" value="Phage_holin_3_6"/>
    <property type="match status" value="1"/>
</dbReference>
<accession>A0A1H7KVX1</accession>
<sequence length="131" mass="13804">MTETHKLVNDLSEQVTRLVKDELRLARYELAEKGRRGAFGAGLFGAAGLLAFYGGAAVVATVVLALALVLPAWAAALIVAGLLFVVAAVVGLVGKSQVKQATPPVPHETIASVKADIDTVKESMVKERVRR</sequence>
<dbReference type="InterPro" id="IPR009937">
    <property type="entry name" value="Phage_holin_3_6"/>
</dbReference>
<evidence type="ECO:0000256" key="1">
    <source>
        <dbReference type="SAM" id="Phobius"/>
    </source>
</evidence>
<feature type="transmembrane region" description="Helical" evidence="1">
    <location>
        <begin position="72"/>
        <end position="93"/>
    </location>
</feature>
<reference evidence="2 3" key="1">
    <citation type="submission" date="2016-10" db="EMBL/GenBank/DDBJ databases">
        <authorList>
            <person name="de Groot N.N."/>
        </authorList>
    </citation>
    <scope>NUCLEOTIDE SEQUENCE [LARGE SCALE GENOMIC DNA]</scope>
    <source>
        <strain evidence="2 3">DSM 43357</strain>
    </source>
</reference>